<feature type="region of interest" description="Disordered" evidence="4">
    <location>
        <begin position="755"/>
        <end position="793"/>
    </location>
</feature>
<dbReference type="Pfam" id="PF00023">
    <property type="entry name" value="Ank"/>
    <property type="match status" value="1"/>
</dbReference>
<keyword evidence="6" id="KW-1185">Reference proteome</keyword>
<dbReference type="Proteomes" id="UP000593567">
    <property type="component" value="Unassembled WGS sequence"/>
</dbReference>
<dbReference type="AlphaFoldDB" id="A0A7J7KAR0"/>
<dbReference type="PANTHER" id="PTHR24198:SF165">
    <property type="entry name" value="ANKYRIN REPEAT-CONTAINING PROTEIN-RELATED"/>
    <property type="match status" value="1"/>
</dbReference>
<organism evidence="5 6">
    <name type="scientific">Bugula neritina</name>
    <name type="common">Brown bryozoan</name>
    <name type="synonym">Sertularia neritina</name>
    <dbReference type="NCBI Taxonomy" id="10212"/>
    <lineage>
        <taxon>Eukaryota</taxon>
        <taxon>Metazoa</taxon>
        <taxon>Spiralia</taxon>
        <taxon>Lophotrochozoa</taxon>
        <taxon>Bryozoa</taxon>
        <taxon>Gymnolaemata</taxon>
        <taxon>Cheilostomatida</taxon>
        <taxon>Flustrina</taxon>
        <taxon>Buguloidea</taxon>
        <taxon>Bugulidae</taxon>
        <taxon>Bugula</taxon>
    </lineage>
</organism>
<evidence type="ECO:0000256" key="4">
    <source>
        <dbReference type="SAM" id="MobiDB-lite"/>
    </source>
</evidence>
<sequence>MPIEEVCEKLKDYIREGDVDKFKETLTSLSAEDRLKVLCMQNFISYQCKTIFSTTVLHIAAERGHTEIVKCILDSIPAADLYKLLSIQSRLGHTAVHNAVERGHAETVKCILDSVPAADLYKLLSIQDKFGDTAVHRAVEGGHTETVKCIIDSVPAADLYKLLSIQNNFGDTAVHSAAERGHTETVKCILDSVPAADLYKLLSIQDKFGDTAVHRAVGGGHTETVKCILDSIPAADLYKLLSIQNFYSGDTVIHSAAERGHTETVKCILDSIPAADFYKLLSIQKPYNSGYTAVHSAAERGHTETVKCILDSVPAADLYKLLSIQNRSGNTAVQSAAERGHTETVKYILDSVPAADLYKLLNIKNGSGNTAVHSAVERGHTETVKYILDSAPAADLYKLLSIHNRDGDTAVHRAVGGGHTETVKCILDSIPAADLYKLLSIQNNSGYTAVHRAAERGHTETVKCILDSVPTANSIDLLTLQNNAGETVIHIITFNGHSELIKSIVERMSADEIGKLFSTRKNASDLYATTESILCGGGASDVSTPADTVTQNTAVVDQMEEQSMSLLDNTEPVILNPLTGELSPDAPYEPAPESLMDAIESLLDCHNISDVTFGQFANDWRKILVLGKNVLRIQSDLQTYLHSESLTKFEITLKNNNNPFTMKSLSWEKVLTINKKKVAKNEKLWRDSVKQTVCEAFVIAERKCANNNMPCKRVYAVAPAHLVLADKQNEEAAAADSFYMKRTTMQDYRTELNSRQLAGPPKKPDLANGQTNQTQNEQDHDDVRDVDSDDENLSLVSKVRTEVESKSTRRQYFIRTEDEHAASIVELQHPVLLGYRHWYKQVESTLSSSNTTLECPELKCDTTSTPHCPHRFMNDLALLLIAHKHAKSFQSTLDSKTQKFFEKLTSSNVNGAVRQGTLISKELLQISTVLDLQQLAGREVLVKGMLGRVVNIRLKAKPGQRLGQHIKFTLTSPDTESAEQSLIRGDCGSLVYVKCEGVLRPVGMLVGEAIISDNTTTAGPIYQAVVLSQAFKNIECDYPHQVANIELFSQDRYSQLVKDGHFDDSSLFDVS</sequence>
<feature type="compositionally biased region" description="Basic and acidic residues" evidence="4">
    <location>
        <begin position="777"/>
        <end position="786"/>
    </location>
</feature>
<feature type="repeat" description="ANK" evidence="3">
    <location>
        <begin position="367"/>
        <end position="399"/>
    </location>
</feature>
<comment type="caution">
    <text evidence="5">The sequence shown here is derived from an EMBL/GenBank/DDBJ whole genome shotgun (WGS) entry which is preliminary data.</text>
</comment>
<evidence type="ECO:0000256" key="1">
    <source>
        <dbReference type="ARBA" id="ARBA00022737"/>
    </source>
</evidence>
<dbReference type="Gene3D" id="1.25.40.20">
    <property type="entry name" value="Ankyrin repeat-containing domain"/>
    <property type="match status" value="4"/>
</dbReference>
<accession>A0A7J7KAR0</accession>
<dbReference type="Pfam" id="PF12796">
    <property type="entry name" value="Ank_2"/>
    <property type="match status" value="5"/>
</dbReference>
<evidence type="ECO:0000313" key="6">
    <source>
        <dbReference type="Proteomes" id="UP000593567"/>
    </source>
</evidence>
<keyword evidence="2 3" id="KW-0040">ANK repeat</keyword>
<dbReference type="OrthoDB" id="7464126at2759"/>
<dbReference type="EMBL" id="VXIV02000966">
    <property type="protein sequence ID" value="KAF6034931.1"/>
    <property type="molecule type" value="Genomic_DNA"/>
</dbReference>
<dbReference type="SUPFAM" id="SSF48403">
    <property type="entry name" value="Ankyrin repeat"/>
    <property type="match status" value="1"/>
</dbReference>
<dbReference type="PANTHER" id="PTHR24198">
    <property type="entry name" value="ANKYRIN REPEAT AND PROTEIN KINASE DOMAIN-CONTAINING PROTEIN"/>
    <property type="match status" value="1"/>
</dbReference>
<protein>
    <submittedName>
        <fullName evidence="5">Uncharacterized protein</fullName>
    </submittedName>
</protein>
<name>A0A7J7KAR0_BUGNE</name>
<dbReference type="SMART" id="SM00248">
    <property type="entry name" value="ANK"/>
    <property type="match status" value="12"/>
</dbReference>
<keyword evidence="1" id="KW-0677">Repeat</keyword>
<reference evidence="5" key="1">
    <citation type="submission" date="2020-06" db="EMBL/GenBank/DDBJ databases">
        <title>Draft genome of Bugula neritina, a colonial animal packing powerful symbionts and potential medicines.</title>
        <authorList>
            <person name="Rayko M."/>
        </authorList>
    </citation>
    <scope>NUCLEOTIDE SEQUENCE [LARGE SCALE GENOMIC DNA]</scope>
    <source>
        <strain evidence="5">Kwan_BN1</strain>
    </source>
</reference>
<dbReference type="PROSITE" id="PS50297">
    <property type="entry name" value="ANK_REP_REGION"/>
    <property type="match status" value="1"/>
</dbReference>
<dbReference type="InterPro" id="IPR036770">
    <property type="entry name" value="Ankyrin_rpt-contain_sf"/>
</dbReference>
<evidence type="ECO:0000313" key="5">
    <source>
        <dbReference type="EMBL" id="KAF6034931.1"/>
    </source>
</evidence>
<feature type="repeat" description="ANK" evidence="3">
    <location>
        <begin position="445"/>
        <end position="477"/>
    </location>
</feature>
<evidence type="ECO:0000256" key="3">
    <source>
        <dbReference type="PROSITE-ProRule" id="PRU00023"/>
    </source>
</evidence>
<dbReference type="InterPro" id="IPR002110">
    <property type="entry name" value="Ankyrin_rpt"/>
</dbReference>
<dbReference type="PROSITE" id="PS50088">
    <property type="entry name" value="ANK_REPEAT"/>
    <property type="match status" value="2"/>
</dbReference>
<proteinExistence type="predicted"/>
<gene>
    <name evidence="5" type="ORF">EB796_006757</name>
</gene>
<evidence type="ECO:0000256" key="2">
    <source>
        <dbReference type="ARBA" id="ARBA00023043"/>
    </source>
</evidence>